<dbReference type="GO" id="GO:0015171">
    <property type="term" value="F:amino acid transmembrane transporter activity"/>
    <property type="evidence" value="ECO:0007669"/>
    <property type="project" value="TreeGrafter"/>
</dbReference>
<dbReference type="GO" id="GO:0005886">
    <property type="term" value="C:plasma membrane"/>
    <property type="evidence" value="ECO:0007669"/>
    <property type="project" value="UniProtKB-SubCell"/>
</dbReference>
<dbReference type="PIRSF" id="PIRSF006324">
    <property type="entry name" value="LeuE"/>
    <property type="match status" value="1"/>
</dbReference>
<keyword evidence="3 6" id="KW-0812">Transmembrane</keyword>
<reference evidence="7 8" key="1">
    <citation type="submission" date="2017-10" db="EMBL/GenBank/DDBJ databases">
        <title>Genomics of the genus Arcobacter.</title>
        <authorList>
            <person name="Perez-Cataluna A."/>
            <person name="Figueras M.J."/>
        </authorList>
    </citation>
    <scope>NUCLEOTIDE SEQUENCE [LARGE SCALE GENOMIC DNA]</scope>
    <source>
        <strain evidence="7 8">CECT 8993</strain>
    </source>
</reference>
<dbReference type="PANTHER" id="PTHR30086:SF20">
    <property type="entry name" value="ARGININE EXPORTER PROTEIN ARGO-RELATED"/>
    <property type="match status" value="1"/>
</dbReference>
<proteinExistence type="predicted"/>
<comment type="caution">
    <text evidence="7">The sequence shown here is derived from an EMBL/GenBank/DDBJ whole genome shotgun (WGS) entry which is preliminary data.</text>
</comment>
<dbReference type="PANTHER" id="PTHR30086">
    <property type="entry name" value="ARGININE EXPORTER PROTEIN ARGO"/>
    <property type="match status" value="1"/>
</dbReference>
<evidence type="ECO:0000313" key="8">
    <source>
        <dbReference type="Proteomes" id="UP000290172"/>
    </source>
</evidence>
<dbReference type="InterPro" id="IPR001123">
    <property type="entry name" value="LeuE-type"/>
</dbReference>
<feature type="transmembrane region" description="Helical" evidence="6">
    <location>
        <begin position="39"/>
        <end position="65"/>
    </location>
</feature>
<dbReference type="AlphaFoldDB" id="A0A4Q0YIA4"/>
<keyword evidence="5 6" id="KW-0472">Membrane</keyword>
<comment type="subcellular location">
    <subcellularLocation>
        <location evidence="1">Cell membrane</location>
        <topology evidence="1">Multi-pass membrane protein</topology>
    </subcellularLocation>
</comment>
<protein>
    <submittedName>
        <fullName evidence="7">Threonine transporter RhtB</fullName>
    </submittedName>
</protein>
<evidence type="ECO:0000256" key="5">
    <source>
        <dbReference type="ARBA" id="ARBA00023136"/>
    </source>
</evidence>
<evidence type="ECO:0000256" key="3">
    <source>
        <dbReference type="ARBA" id="ARBA00022692"/>
    </source>
</evidence>
<dbReference type="RefSeq" id="WP_128980542.1">
    <property type="nucleotide sequence ID" value="NZ_PDKJ01000005.1"/>
</dbReference>
<feature type="transmembrane region" description="Helical" evidence="6">
    <location>
        <begin position="152"/>
        <end position="177"/>
    </location>
</feature>
<evidence type="ECO:0000256" key="6">
    <source>
        <dbReference type="SAM" id="Phobius"/>
    </source>
</evidence>
<dbReference type="Pfam" id="PF01810">
    <property type="entry name" value="LysE"/>
    <property type="match status" value="1"/>
</dbReference>
<keyword evidence="2" id="KW-1003">Cell membrane</keyword>
<evidence type="ECO:0000256" key="4">
    <source>
        <dbReference type="ARBA" id="ARBA00022989"/>
    </source>
</evidence>
<feature type="transmembrane region" description="Helical" evidence="6">
    <location>
        <begin position="119"/>
        <end position="140"/>
    </location>
</feature>
<gene>
    <name evidence="7" type="ORF">CRV08_07115</name>
</gene>
<feature type="transmembrane region" description="Helical" evidence="6">
    <location>
        <begin position="6"/>
        <end position="27"/>
    </location>
</feature>
<feature type="transmembrane region" description="Helical" evidence="6">
    <location>
        <begin position="189"/>
        <end position="207"/>
    </location>
</feature>
<evidence type="ECO:0000256" key="1">
    <source>
        <dbReference type="ARBA" id="ARBA00004651"/>
    </source>
</evidence>
<name>A0A4Q0YIA4_9BACT</name>
<evidence type="ECO:0000313" key="7">
    <source>
        <dbReference type="EMBL" id="RXJ68591.1"/>
    </source>
</evidence>
<accession>A0A4Q0YIA4</accession>
<dbReference type="EMBL" id="PDKJ01000005">
    <property type="protein sequence ID" value="RXJ68591.1"/>
    <property type="molecule type" value="Genomic_DNA"/>
</dbReference>
<sequence length="210" mass="23209">MIELTNLYMFIIASFLLCLAPGPDNIYVLTQGITKGKKAAIITTLGLSTGIIIHTSAAAFGISIIFKTSELAFNIVKYLGAAYLLYIAYQAFKYRDEPLNLDVKTHEKGHLKKLYVKGFFMNVLNPKVSIFFLAFLPQFVSAQNGNIPLQMILLGIIFMILTIVTFSVIGVAGNILSSRLIQKPKIVKYMNIMTSFILGGLALKLAFTSR</sequence>
<evidence type="ECO:0000256" key="2">
    <source>
        <dbReference type="ARBA" id="ARBA00022475"/>
    </source>
</evidence>
<organism evidence="7 8">
    <name type="scientific">Halarcobacter ebronensis</name>
    <dbReference type="NCBI Taxonomy" id="1462615"/>
    <lineage>
        <taxon>Bacteria</taxon>
        <taxon>Pseudomonadati</taxon>
        <taxon>Campylobacterota</taxon>
        <taxon>Epsilonproteobacteria</taxon>
        <taxon>Campylobacterales</taxon>
        <taxon>Arcobacteraceae</taxon>
        <taxon>Halarcobacter</taxon>
    </lineage>
</organism>
<dbReference type="Proteomes" id="UP000290172">
    <property type="component" value="Unassembled WGS sequence"/>
</dbReference>
<keyword evidence="4 6" id="KW-1133">Transmembrane helix</keyword>